<organism evidence="1 2">
    <name type="scientific">Punica granatum</name>
    <name type="common">Pomegranate</name>
    <dbReference type="NCBI Taxonomy" id="22663"/>
    <lineage>
        <taxon>Eukaryota</taxon>
        <taxon>Viridiplantae</taxon>
        <taxon>Streptophyta</taxon>
        <taxon>Embryophyta</taxon>
        <taxon>Tracheophyta</taxon>
        <taxon>Spermatophyta</taxon>
        <taxon>Magnoliopsida</taxon>
        <taxon>eudicotyledons</taxon>
        <taxon>Gunneridae</taxon>
        <taxon>Pentapetalae</taxon>
        <taxon>rosids</taxon>
        <taxon>malvids</taxon>
        <taxon>Myrtales</taxon>
        <taxon>Lythraceae</taxon>
        <taxon>Punica</taxon>
    </lineage>
</organism>
<accession>A0A2I0J0P2</accession>
<sequence>MFMHEDLWGTVRRHSRLDPFPYLEPLTNLASYFGVRGISDEQTNEIEPEPTKYVLSGVAKLYGPECGLSSGLVCALLDRAAWECPLSRGCVTDTHEKELPLPIYELKVEG</sequence>
<dbReference type="AlphaFoldDB" id="A0A2I0J0P2"/>
<name>A0A2I0J0P2_PUNGR</name>
<gene>
    <name evidence="1" type="ORF">CRG98_029786</name>
</gene>
<evidence type="ECO:0000313" key="2">
    <source>
        <dbReference type="Proteomes" id="UP000233551"/>
    </source>
</evidence>
<evidence type="ECO:0000313" key="1">
    <source>
        <dbReference type="EMBL" id="PKI49809.1"/>
    </source>
</evidence>
<dbReference type="Proteomes" id="UP000233551">
    <property type="component" value="Unassembled WGS sequence"/>
</dbReference>
<comment type="caution">
    <text evidence="1">The sequence shown here is derived from an EMBL/GenBank/DDBJ whole genome shotgun (WGS) entry which is preliminary data.</text>
</comment>
<dbReference type="EMBL" id="PGOL01002196">
    <property type="protein sequence ID" value="PKI49809.1"/>
    <property type="molecule type" value="Genomic_DNA"/>
</dbReference>
<protein>
    <submittedName>
        <fullName evidence="1">Uncharacterized protein</fullName>
    </submittedName>
</protein>
<keyword evidence="2" id="KW-1185">Reference proteome</keyword>
<proteinExistence type="predicted"/>
<reference evidence="1 2" key="1">
    <citation type="submission" date="2017-11" db="EMBL/GenBank/DDBJ databases">
        <title>De-novo sequencing of pomegranate (Punica granatum L.) genome.</title>
        <authorList>
            <person name="Akparov Z."/>
            <person name="Amiraslanov A."/>
            <person name="Hajiyeva S."/>
            <person name="Abbasov M."/>
            <person name="Kaur K."/>
            <person name="Hamwieh A."/>
            <person name="Solovyev V."/>
            <person name="Salamov A."/>
            <person name="Braich B."/>
            <person name="Kosarev P."/>
            <person name="Mahmoud A."/>
            <person name="Hajiyev E."/>
            <person name="Babayeva S."/>
            <person name="Izzatullayeva V."/>
            <person name="Mammadov A."/>
            <person name="Mammadov A."/>
            <person name="Sharifova S."/>
            <person name="Ojaghi J."/>
            <person name="Eynullazada K."/>
            <person name="Bayramov B."/>
            <person name="Abdulazimova A."/>
            <person name="Shahmuradov I."/>
        </authorList>
    </citation>
    <scope>NUCLEOTIDE SEQUENCE [LARGE SCALE GENOMIC DNA]</scope>
    <source>
        <strain evidence="2">cv. AG2017</strain>
        <tissue evidence="1">Leaf</tissue>
    </source>
</reference>